<dbReference type="Proteomes" id="UP001151529">
    <property type="component" value="Chromosome 6"/>
</dbReference>
<feature type="compositionally biased region" description="Polar residues" evidence="1">
    <location>
        <begin position="88"/>
        <end position="104"/>
    </location>
</feature>
<feature type="region of interest" description="Disordered" evidence="1">
    <location>
        <begin position="120"/>
        <end position="162"/>
    </location>
</feature>
<evidence type="ECO:0000313" key="2">
    <source>
        <dbReference type="EMBL" id="KAJ6742212.1"/>
    </source>
</evidence>
<dbReference type="PANTHER" id="PTHR33738">
    <property type="entry name" value="EMB|CAB82975.1"/>
    <property type="match status" value="1"/>
</dbReference>
<reference evidence="2" key="3">
    <citation type="journal article" date="2023" name="Int. J. Mol. Sci.">
        <title>De Novo Assembly and Annotation of 11 Diverse Shrub Willow (Salix) Genomes Reveals Novel Gene Organization in Sex-Linked Regions.</title>
        <authorList>
            <person name="Hyden B."/>
            <person name="Feng K."/>
            <person name="Yates T.B."/>
            <person name="Jawdy S."/>
            <person name="Cereghino C."/>
            <person name="Smart L.B."/>
            <person name="Muchero W."/>
        </authorList>
    </citation>
    <scope>NUCLEOTIDE SEQUENCE [LARGE SCALE GENOMIC DNA]</scope>
    <source>
        <tissue evidence="2">Shoot tip</tissue>
    </source>
</reference>
<reference evidence="3" key="1">
    <citation type="submission" date="2019-03" db="EMBL/GenBank/DDBJ databases">
        <authorList>
            <person name="Mank J."/>
            <person name="Almeida P."/>
        </authorList>
    </citation>
    <scope>NUCLEOTIDE SEQUENCE</scope>
    <source>
        <strain evidence="3">78183</strain>
    </source>
</reference>
<reference evidence="2" key="2">
    <citation type="submission" date="2022-11" db="EMBL/GenBank/DDBJ databases">
        <authorList>
            <person name="Hyden B.L."/>
            <person name="Feng K."/>
            <person name="Yates T."/>
            <person name="Jawdy S."/>
            <person name="Smart L.B."/>
            <person name="Muchero W."/>
        </authorList>
    </citation>
    <scope>NUCLEOTIDE SEQUENCE</scope>
    <source>
        <tissue evidence="2">Shoot tip</tissue>
    </source>
</reference>
<dbReference type="EMBL" id="JAPFFL010000002">
    <property type="protein sequence ID" value="KAJ6742212.1"/>
    <property type="molecule type" value="Genomic_DNA"/>
</dbReference>
<protein>
    <submittedName>
        <fullName evidence="2">PLANT/T7H20-70 PROTEIN</fullName>
    </submittedName>
</protein>
<dbReference type="OrthoDB" id="1423981at2759"/>
<feature type="compositionally biased region" description="Basic and acidic residues" evidence="1">
    <location>
        <begin position="51"/>
        <end position="64"/>
    </location>
</feature>
<dbReference type="PANTHER" id="PTHR33738:SF1">
    <property type="entry name" value="PLANT_T7H20-70 PROTEIN"/>
    <property type="match status" value="1"/>
</dbReference>
<dbReference type="AlphaFoldDB" id="A0A6N2KIZ1"/>
<dbReference type="EMBL" id="CAADRP010000446">
    <property type="protein sequence ID" value="VFU28474.1"/>
    <property type="molecule type" value="Genomic_DNA"/>
</dbReference>
<feature type="region of interest" description="Disordered" evidence="1">
    <location>
        <begin position="1"/>
        <end position="24"/>
    </location>
</feature>
<evidence type="ECO:0000313" key="4">
    <source>
        <dbReference type="Proteomes" id="UP001151529"/>
    </source>
</evidence>
<sequence>MERKKQTGPSSSSSSSSFTSDLFGSKEYPPSSMGIFGSIFAPTSPKVLGRESLRSEVADKKQDSANDAWNTNSGTPASDLTSKRNEGESQSTPNKDMSSIYQEQRVQPCHLSSSIYYGGQDIYHHPQSSHTSSMNPVFKKDGPEDDTGSASRGNWWQGGLYY</sequence>
<evidence type="ECO:0000256" key="1">
    <source>
        <dbReference type="SAM" id="MobiDB-lite"/>
    </source>
</evidence>
<keyword evidence="4" id="KW-1185">Reference proteome</keyword>
<gene>
    <name evidence="2" type="ORF">OIU85_016308</name>
    <name evidence="3" type="ORF">SVIM_LOCUS94796</name>
</gene>
<proteinExistence type="predicted"/>
<feature type="compositionally biased region" description="Polar residues" evidence="1">
    <location>
        <begin position="126"/>
        <end position="135"/>
    </location>
</feature>
<accession>A0A6N2KIZ1</accession>
<name>A0A6N2KIZ1_SALVM</name>
<feature type="region of interest" description="Disordered" evidence="1">
    <location>
        <begin position="51"/>
        <end position="104"/>
    </location>
</feature>
<feature type="compositionally biased region" description="Polar residues" evidence="1">
    <location>
        <begin position="65"/>
        <end position="80"/>
    </location>
</feature>
<evidence type="ECO:0000313" key="3">
    <source>
        <dbReference type="EMBL" id="VFU28474.1"/>
    </source>
</evidence>
<organism evidence="3">
    <name type="scientific">Salix viminalis</name>
    <name type="common">Common osier</name>
    <name type="synonym">Basket willow</name>
    <dbReference type="NCBI Taxonomy" id="40686"/>
    <lineage>
        <taxon>Eukaryota</taxon>
        <taxon>Viridiplantae</taxon>
        <taxon>Streptophyta</taxon>
        <taxon>Embryophyta</taxon>
        <taxon>Tracheophyta</taxon>
        <taxon>Spermatophyta</taxon>
        <taxon>Magnoliopsida</taxon>
        <taxon>eudicotyledons</taxon>
        <taxon>Gunneridae</taxon>
        <taxon>Pentapetalae</taxon>
        <taxon>rosids</taxon>
        <taxon>fabids</taxon>
        <taxon>Malpighiales</taxon>
        <taxon>Salicaceae</taxon>
        <taxon>Saliceae</taxon>
        <taxon>Salix</taxon>
    </lineage>
</organism>